<accession>A0A150S2V6</accession>
<sequence length="209" mass="22195">MRSTFWAGVVGVCLACGLSGLGCGDDGATAPEEPKGGERTGEASCTGLDPSTVVDELTPAEAEQACKGYRTCEADRLDMDYFCRMFGVLGAKFGDNPGTDDAGVRARCAEHYESCMADPAQAAQIEQFLAELQERPCVQPTQCTATIAELDACAAATREYSLDVLPECGALTVAWYDQERDTEAVMEACGKLSTGCMALFALPEEPEEE</sequence>
<evidence type="ECO:0000313" key="1">
    <source>
        <dbReference type="EMBL" id="KYG02723.1"/>
    </source>
</evidence>
<name>A0A150S2V6_SORCE</name>
<gene>
    <name evidence="1" type="ORF">BE18_26525</name>
</gene>
<dbReference type="Proteomes" id="UP000075515">
    <property type="component" value="Unassembled WGS sequence"/>
</dbReference>
<evidence type="ECO:0000313" key="2">
    <source>
        <dbReference type="Proteomes" id="UP000075515"/>
    </source>
</evidence>
<dbReference type="AlphaFoldDB" id="A0A150S2V6"/>
<organism evidence="1 2">
    <name type="scientific">Sorangium cellulosum</name>
    <name type="common">Polyangium cellulosum</name>
    <dbReference type="NCBI Taxonomy" id="56"/>
    <lineage>
        <taxon>Bacteria</taxon>
        <taxon>Pseudomonadati</taxon>
        <taxon>Myxococcota</taxon>
        <taxon>Polyangia</taxon>
        <taxon>Polyangiales</taxon>
        <taxon>Polyangiaceae</taxon>
        <taxon>Sorangium</taxon>
    </lineage>
</organism>
<reference evidence="1 2" key="1">
    <citation type="submission" date="2014-02" db="EMBL/GenBank/DDBJ databases">
        <title>The small core and large imbalanced accessory genome model reveals a collaborative survival strategy of Sorangium cellulosum strains in nature.</title>
        <authorList>
            <person name="Han K."/>
            <person name="Peng R."/>
            <person name="Blom J."/>
            <person name="Li Y.-Z."/>
        </authorList>
    </citation>
    <scope>NUCLEOTIDE SEQUENCE [LARGE SCALE GENOMIC DNA]</scope>
    <source>
        <strain evidence="1 2">So0149</strain>
    </source>
</reference>
<protein>
    <submittedName>
        <fullName evidence="1">Uncharacterized protein</fullName>
    </submittedName>
</protein>
<dbReference type="EMBL" id="JEMC01000556">
    <property type="protein sequence ID" value="KYG02723.1"/>
    <property type="molecule type" value="Genomic_DNA"/>
</dbReference>
<proteinExistence type="predicted"/>
<comment type="caution">
    <text evidence="1">The sequence shown here is derived from an EMBL/GenBank/DDBJ whole genome shotgun (WGS) entry which is preliminary data.</text>
</comment>
<dbReference type="PROSITE" id="PS51257">
    <property type="entry name" value="PROKAR_LIPOPROTEIN"/>
    <property type="match status" value="1"/>
</dbReference>